<evidence type="ECO:0000256" key="4">
    <source>
        <dbReference type="ARBA" id="ARBA00022989"/>
    </source>
</evidence>
<feature type="transmembrane region" description="Helical" evidence="8">
    <location>
        <begin position="367"/>
        <end position="387"/>
    </location>
</feature>
<dbReference type="PANTHER" id="PTHR42718:SF9">
    <property type="entry name" value="MAJOR FACILITATOR SUPERFAMILY MULTIDRUG TRANSPORTER MFSC"/>
    <property type="match status" value="1"/>
</dbReference>
<dbReference type="RefSeq" id="WP_185298463.1">
    <property type="nucleotide sequence ID" value="NZ_CP045702.1"/>
</dbReference>
<dbReference type="PANTHER" id="PTHR42718">
    <property type="entry name" value="MAJOR FACILITATOR SUPERFAMILY MULTIDRUG TRANSPORTER MFSC"/>
    <property type="match status" value="1"/>
</dbReference>
<evidence type="ECO:0000313" key="11">
    <source>
        <dbReference type="Proteomes" id="UP000515307"/>
    </source>
</evidence>
<evidence type="ECO:0000256" key="8">
    <source>
        <dbReference type="SAM" id="Phobius"/>
    </source>
</evidence>
<dbReference type="KEGG" id="sfiy:F0344_10110"/>
<keyword evidence="2" id="KW-0813">Transport</keyword>
<dbReference type="InterPro" id="IPR011701">
    <property type="entry name" value="MFS"/>
</dbReference>
<feature type="transmembrane region" description="Helical" evidence="8">
    <location>
        <begin position="107"/>
        <end position="127"/>
    </location>
</feature>
<dbReference type="Gene3D" id="1.20.1250.20">
    <property type="entry name" value="MFS general substrate transporter like domains"/>
    <property type="match status" value="1"/>
</dbReference>
<feature type="transmembrane region" description="Helical" evidence="8">
    <location>
        <begin position="51"/>
        <end position="70"/>
    </location>
</feature>
<feature type="transmembrane region" description="Helical" evidence="8">
    <location>
        <begin position="139"/>
        <end position="161"/>
    </location>
</feature>
<evidence type="ECO:0000256" key="1">
    <source>
        <dbReference type="ARBA" id="ARBA00004651"/>
    </source>
</evidence>
<dbReference type="Pfam" id="PF07690">
    <property type="entry name" value="MFS_1"/>
    <property type="match status" value="1"/>
</dbReference>
<dbReference type="InterPro" id="IPR036259">
    <property type="entry name" value="MFS_trans_sf"/>
</dbReference>
<feature type="transmembrane region" description="Helical" evidence="8">
    <location>
        <begin position="342"/>
        <end position="361"/>
    </location>
</feature>
<evidence type="ECO:0000256" key="3">
    <source>
        <dbReference type="ARBA" id="ARBA00022692"/>
    </source>
</evidence>
<feature type="transmembrane region" description="Helical" evidence="8">
    <location>
        <begin position="440"/>
        <end position="461"/>
    </location>
</feature>
<gene>
    <name evidence="10" type="ORF">F0344_10110</name>
</gene>
<feature type="transmembrane region" description="Helical" evidence="8">
    <location>
        <begin position="167"/>
        <end position="191"/>
    </location>
</feature>
<feature type="transmembrane region" description="Helical" evidence="8">
    <location>
        <begin position="227"/>
        <end position="248"/>
    </location>
</feature>
<feature type="transmembrane region" description="Helical" evidence="8">
    <location>
        <begin position="408"/>
        <end position="428"/>
    </location>
</feature>
<accession>A0A7G7BHV9</accession>
<evidence type="ECO:0000313" key="10">
    <source>
        <dbReference type="EMBL" id="QNE74924.1"/>
    </source>
</evidence>
<dbReference type="GO" id="GO:0005886">
    <property type="term" value="C:plasma membrane"/>
    <property type="evidence" value="ECO:0007669"/>
    <property type="project" value="UniProtKB-SubCell"/>
</dbReference>
<feature type="compositionally biased region" description="Polar residues" evidence="7">
    <location>
        <begin position="475"/>
        <end position="487"/>
    </location>
</feature>
<evidence type="ECO:0000256" key="7">
    <source>
        <dbReference type="SAM" id="MobiDB-lite"/>
    </source>
</evidence>
<evidence type="ECO:0000256" key="2">
    <source>
        <dbReference type="ARBA" id="ARBA00022448"/>
    </source>
</evidence>
<dbReference type="GO" id="GO:0046677">
    <property type="term" value="P:response to antibiotic"/>
    <property type="evidence" value="ECO:0007669"/>
    <property type="project" value="UniProtKB-KW"/>
</dbReference>
<dbReference type="InterPro" id="IPR020846">
    <property type="entry name" value="MFS_dom"/>
</dbReference>
<dbReference type="GO" id="GO:0022857">
    <property type="term" value="F:transmembrane transporter activity"/>
    <property type="evidence" value="ECO:0007669"/>
    <property type="project" value="InterPro"/>
</dbReference>
<feature type="domain" description="Major facilitator superfamily (MFS) profile" evidence="9">
    <location>
        <begin position="11"/>
        <end position="465"/>
    </location>
</feature>
<feature type="region of interest" description="Disordered" evidence="7">
    <location>
        <begin position="466"/>
        <end position="487"/>
    </location>
</feature>
<comment type="subcellular location">
    <subcellularLocation>
        <location evidence="1">Cell membrane</location>
        <topology evidence="1">Multi-pass membrane protein</topology>
    </subcellularLocation>
</comment>
<protein>
    <submittedName>
        <fullName evidence="10">MFS transporter</fullName>
    </submittedName>
</protein>
<keyword evidence="3 8" id="KW-0812">Transmembrane</keyword>
<name>A0A7G7BHV9_9ACTN</name>
<feature type="transmembrane region" description="Helical" evidence="8">
    <location>
        <begin position="203"/>
        <end position="221"/>
    </location>
</feature>
<evidence type="ECO:0000256" key="6">
    <source>
        <dbReference type="ARBA" id="ARBA00023251"/>
    </source>
</evidence>
<dbReference type="PROSITE" id="PS50850">
    <property type="entry name" value="MFS"/>
    <property type="match status" value="1"/>
</dbReference>
<keyword evidence="11" id="KW-1185">Reference proteome</keyword>
<keyword evidence="5 8" id="KW-0472">Membrane</keyword>
<feature type="transmembrane region" description="Helical" evidence="8">
    <location>
        <begin position="269"/>
        <end position="290"/>
    </location>
</feature>
<sequence length="487" mass="48235">MRKAPGRTPAGTRRAALGVLAGACGLFSLLQLGVATLLPQIQHAFGVSGTDAAWIVSGHLLVGCVATPVVGRLGDLYGRRVVLVAVLAVVAVAAVVAAAAQSFTVLLVARLVQGVAAGLFPLAIGLLREGFPGRSLAGPSGVLSAAFGTGGGIGILLVGVFGDGAAAFRGLFVTAGVLAVVLLLAGLAVLPETPRRAGTRVDIPGLLLLSAVSACLLLALSQYGREGIGSATGALLLLAGAAGCVLLVQVERRSAQPAIDTRLLGRRPIWTLNVVSLLTGLVMFQTGILAPVLADAPRSTGYGLSADGALTVLVMLPMQVAAVTGGLLSGWLRQSGRMTARAVMITSTVLFAASPAVFGLMTGTAAGLALGTALTGLGTGLLGGAMAELLTLASPSGSTGVTVGINSVLRNLGGSFGVQVSFMVLAVTTSTGGYPAVSSYTAVFVGATVLAAAGIAAALAFPRTAGQPEAEGPISSGQVTRPIRPTT</sequence>
<reference evidence="11" key="1">
    <citation type="submission" date="2019-10" db="EMBL/GenBank/DDBJ databases">
        <title>Antimicrobial potential of Antarctic Bacteria.</title>
        <authorList>
            <person name="Benaud N."/>
            <person name="Edwards R.J."/>
            <person name="Ferrari B.C."/>
        </authorList>
    </citation>
    <scope>NUCLEOTIDE SEQUENCE [LARGE SCALE GENOMIC DNA]</scope>
    <source>
        <strain evidence="11">NBSH44</strain>
    </source>
</reference>
<proteinExistence type="predicted"/>
<dbReference type="EMBL" id="CP045702">
    <property type="protein sequence ID" value="QNE74924.1"/>
    <property type="molecule type" value="Genomic_DNA"/>
</dbReference>
<evidence type="ECO:0000256" key="5">
    <source>
        <dbReference type="ARBA" id="ARBA00023136"/>
    </source>
</evidence>
<dbReference type="AlphaFoldDB" id="A0A7G7BHV9"/>
<feature type="transmembrane region" description="Helical" evidence="8">
    <location>
        <begin position="310"/>
        <end position="330"/>
    </location>
</feature>
<keyword evidence="6" id="KW-0046">Antibiotic resistance</keyword>
<dbReference type="Proteomes" id="UP000515307">
    <property type="component" value="Chromosome"/>
</dbReference>
<keyword evidence="4 8" id="KW-1133">Transmembrane helix</keyword>
<organism evidence="10 11">
    <name type="scientific">Streptomyces finlayi</name>
    <dbReference type="NCBI Taxonomy" id="67296"/>
    <lineage>
        <taxon>Bacteria</taxon>
        <taxon>Bacillati</taxon>
        <taxon>Actinomycetota</taxon>
        <taxon>Actinomycetes</taxon>
        <taxon>Kitasatosporales</taxon>
        <taxon>Streptomycetaceae</taxon>
        <taxon>Streptomyces</taxon>
    </lineage>
</organism>
<feature type="transmembrane region" description="Helical" evidence="8">
    <location>
        <begin position="82"/>
        <end position="101"/>
    </location>
</feature>
<evidence type="ECO:0000259" key="9">
    <source>
        <dbReference type="PROSITE" id="PS50850"/>
    </source>
</evidence>
<dbReference type="SUPFAM" id="SSF103473">
    <property type="entry name" value="MFS general substrate transporter"/>
    <property type="match status" value="1"/>
</dbReference>